<protein>
    <submittedName>
        <fullName evidence="2">DB domain-containing protein</fullName>
    </submittedName>
</protein>
<sequence>MVCRGQMINDLQNKYQLSVCDNLDIDQFYKYGRCLDLKFHDNFDVPRKYSFIHGEVCCENISDLSSTCQQACRNAFFGISMNPNFKDHQLKMLCNTLNYKGDEHVLRCAKVIKKLK</sequence>
<keyword evidence="1" id="KW-1185">Reference proteome</keyword>
<dbReference type="Proteomes" id="UP000038045">
    <property type="component" value="Unplaced"/>
</dbReference>
<evidence type="ECO:0000313" key="2">
    <source>
        <dbReference type="WBParaSite" id="PTRK_0000802600.1"/>
    </source>
</evidence>
<reference evidence="2" key="1">
    <citation type="submission" date="2017-02" db="UniProtKB">
        <authorList>
            <consortium name="WormBaseParasite"/>
        </authorList>
    </citation>
    <scope>IDENTIFICATION</scope>
</reference>
<evidence type="ECO:0000313" key="1">
    <source>
        <dbReference type="Proteomes" id="UP000038045"/>
    </source>
</evidence>
<dbReference type="AlphaFoldDB" id="A0A0N4ZJC1"/>
<proteinExistence type="predicted"/>
<accession>A0A0N4ZJC1</accession>
<organism evidence="1 2">
    <name type="scientific">Parastrongyloides trichosuri</name>
    <name type="common">Possum-specific nematode worm</name>
    <dbReference type="NCBI Taxonomy" id="131310"/>
    <lineage>
        <taxon>Eukaryota</taxon>
        <taxon>Metazoa</taxon>
        <taxon>Ecdysozoa</taxon>
        <taxon>Nematoda</taxon>
        <taxon>Chromadorea</taxon>
        <taxon>Rhabditida</taxon>
        <taxon>Tylenchina</taxon>
        <taxon>Panagrolaimomorpha</taxon>
        <taxon>Strongyloidoidea</taxon>
        <taxon>Strongyloididae</taxon>
        <taxon>Parastrongyloides</taxon>
    </lineage>
</organism>
<name>A0A0N4ZJC1_PARTI</name>
<dbReference type="WBParaSite" id="PTRK_0000802600.1">
    <property type="protein sequence ID" value="PTRK_0000802600.1"/>
    <property type="gene ID" value="PTRK_0000802600"/>
</dbReference>